<dbReference type="PROSITE" id="PS00086">
    <property type="entry name" value="CYTOCHROME_P450"/>
    <property type="match status" value="1"/>
</dbReference>
<accession>A0A7I8JI36</accession>
<comment type="cofactor">
    <cofactor evidence="6">
        <name>heme</name>
        <dbReference type="ChEBI" id="CHEBI:30413"/>
    </cofactor>
</comment>
<keyword evidence="9" id="KW-1185">Reference proteome</keyword>
<keyword evidence="3 6" id="KW-0479">Metal-binding</keyword>
<comment type="subcellular location">
    <subcellularLocation>
        <location evidence="1">Membrane</location>
        <topology evidence="1">Single-pass membrane protein</topology>
    </subcellularLocation>
</comment>
<proteinExistence type="inferred from homology"/>
<dbReference type="GO" id="GO:0020037">
    <property type="term" value="F:heme binding"/>
    <property type="evidence" value="ECO:0007669"/>
    <property type="project" value="InterPro"/>
</dbReference>
<dbReference type="SUPFAM" id="SSF48264">
    <property type="entry name" value="Cytochrome P450"/>
    <property type="match status" value="1"/>
</dbReference>
<evidence type="ECO:0000256" key="7">
    <source>
        <dbReference type="RuleBase" id="RU000461"/>
    </source>
</evidence>
<protein>
    <submittedName>
        <fullName evidence="8">Uncharacterized protein</fullName>
    </submittedName>
</protein>
<keyword evidence="4" id="KW-1133">Transmembrane helix</keyword>
<keyword evidence="7" id="KW-0503">Monooxygenase</keyword>
<keyword evidence="5" id="KW-0472">Membrane</keyword>
<feature type="binding site" description="axial binding residue" evidence="6">
    <location>
        <position position="340"/>
    </location>
    <ligand>
        <name>heme</name>
        <dbReference type="ChEBI" id="CHEBI:30413"/>
    </ligand>
    <ligandPart>
        <name>Fe</name>
        <dbReference type="ChEBI" id="CHEBI:18248"/>
    </ligandPart>
</feature>
<evidence type="ECO:0000256" key="4">
    <source>
        <dbReference type="ARBA" id="ARBA00022989"/>
    </source>
</evidence>
<organism evidence="8">
    <name type="scientific">Spirodela intermedia</name>
    <name type="common">Intermediate duckweed</name>
    <dbReference type="NCBI Taxonomy" id="51605"/>
    <lineage>
        <taxon>Eukaryota</taxon>
        <taxon>Viridiplantae</taxon>
        <taxon>Streptophyta</taxon>
        <taxon>Embryophyta</taxon>
        <taxon>Tracheophyta</taxon>
        <taxon>Spermatophyta</taxon>
        <taxon>Magnoliopsida</taxon>
        <taxon>Liliopsida</taxon>
        <taxon>Araceae</taxon>
        <taxon>Lemnoideae</taxon>
        <taxon>Spirodela</taxon>
    </lineage>
</organism>
<dbReference type="Gene3D" id="1.10.630.10">
    <property type="entry name" value="Cytochrome P450"/>
    <property type="match status" value="1"/>
</dbReference>
<comment type="similarity">
    <text evidence="7">Belongs to the cytochrome P450 family.</text>
</comment>
<evidence type="ECO:0000313" key="8">
    <source>
        <dbReference type="EMBL" id="CAA2630563.1"/>
    </source>
</evidence>
<sequence>MENMVLILISLALSLFLAYFLSPLVLNESHFGPAWRVLRRNMTAVMLHPSRIKEFSHYRRRAGRVLIGELRRQADRGEPVVVLDSFRYAIFSLLCWMCFGENLEEKTVREIQRVQHDITLHFNKVNYIFPRLWEMIGETRRRREDLFVPMIKARRERIEEVNRRGEESFQFSYLDSLLNLELPDEEGRSRKLTEEEIICLCSEILSGGTDTTVAVLQSIMANLVKHHDIQAWLYDEISAVVGDRETWKRRPWASCPFQGRDHGRPTASPPAHFLVSHSPTEDATVGGYLIPRRTTVNVMVTEMNWNSKVWSDPMEFRPERFLPAEKEIKMLTFGAGRRACPGLGLAMLHLEYFVANMVREFEWTAANREVDMSEQMEFTYVMKTPLKATILPRVR</sequence>
<dbReference type="GO" id="GO:0016020">
    <property type="term" value="C:membrane"/>
    <property type="evidence" value="ECO:0007669"/>
    <property type="project" value="UniProtKB-SubCell"/>
</dbReference>
<dbReference type="InterPro" id="IPR036396">
    <property type="entry name" value="Cyt_P450_sf"/>
</dbReference>
<dbReference type="GO" id="GO:0016709">
    <property type="term" value="F:oxidoreductase activity, acting on paired donors, with incorporation or reduction of molecular oxygen, NAD(P)H as one donor, and incorporation of one atom of oxygen"/>
    <property type="evidence" value="ECO:0007669"/>
    <property type="project" value="TreeGrafter"/>
</dbReference>
<name>A0A7I8JI36_SPIIN</name>
<evidence type="ECO:0000256" key="5">
    <source>
        <dbReference type="ARBA" id="ARBA00023136"/>
    </source>
</evidence>
<reference evidence="8 9" key="1">
    <citation type="submission" date="2019-12" db="EMBL/GenBank/DDBJ databases">
        <authorList>
            <person name="Scholz U."/>
            <person name="Mascher M."/>
            <person name="Fiebig A."/>
        </authorList>
    </citation>
    <scope>NUCLEOTIDE SEQUENCE</scope>
</reference>
<evidence type="ECO:0000256" key="6">
    <source>
        <dbReference type="PIRSR" id="PIRSR602401-1"/>
    </source>
</evidence>
<dbReference type="PANTHER" id="PTHR24298:SF800">
    <property type="entry name" value="CYTOCHROME P450 89A2-RELATED"/>
    <property type="match status" value="1"/>
</dbReference>
<dbReference type="PANTHER" id="PTHR24298">
    <property type="entry name" value="FLAVONOID 3'-MONOOXYGENASE-RELATED"/>
    <property type="match status" value="1"/>
</dbReference>
<gene>
    <name evidence="8" type="ORF">SI7747_13016209</name>
</gene>
<evidence type="ECO:0000256" key="3">
    <source>
        <dbReference type="ARBA" id="ARBA00022723"/>
    </source>
</evidence>
<dbReference type="Pfam" id="PF00067">
    <property type="entry name" value="p450"/>
    <property type="match status" value="2"/>
</dbReference>
<keyword evidence="6 7" id="KW-0349">Heme</keyword>
<dbReference type="InterPro" id="IPR051103">
    <property type="entry name" value="Plant_metabolite_P450s"/>
</dbReference>
<keyword evidence="2" id="KW-0812">Transmembrane</keyword>
<evidence type="ECO:0000313" key="9">
    <source>
        <dbReference type="Proteomes" id="UP001189122"/>
    </source>
</evidence>
<keyword evidence="7" id="KW-0560">Oxidoreductase</keyword>
<keyword evidence="6 7" id="KW-0408">Iron</keyword>
<dbReference type="PRINTS" id="PR00463">
    <property type="entry name" value="EP450I"/>
</dbReference>
<dbReference type="EMBL" id="CACRZD030000013">
    <property type="protein sequence ID" value="CAA6669806.1"/>
    <property type="molecule type" value="Genomic_DNA"/>
</dbReference>
<dbReference type="AlphaFoldDB" id="A0A7I8JI36"/>
<dbReference type="Proteomes" id="UP001189122">
    <property type="component" value="Unassembled WGS sequence"/>
</dbReference>
<evidence type="ECO:0000256" key="2">
    <source>
        <dbReference type="ARBA" id="ARBA00022692"/>
    </source>
</evidence>
<evidence type="ECO:0000256" key="1">
    <source>
        <dbReference type="ARBA" id="ARBA00004167"/>
    </source>
</evidence>
<dbReference type="InterPro" id="IPR002401">
    <property type="entry name" value="Cyt_P450_E_grp-I"/>
</dbReference>
<dbReference type="InterPro" id="IPR001128">
    <property type="entry name" value="Cyt_P450"/>
</dbReference>
<dbReference type="InterPro" id="IPR017972">
    <property type="entry name" value="Cyt_P450_CS"/>
</dbReference>
<dbReference type="EMBL" id="LR743600">
    <property type="protein sequence ID" value="CAA2630563.1"/>
    <property type="molecule type" value="Genomic_DNA"/>
</dbReference>
<dbReference type="GO" id="GO:0005506">
    <property type="term" value="F:iron ion binding"/>
    <property type="evidence" value="ECO:0007669"/>
    <property type="project" value="InterPro"/>
</dbReference>